<comment type="caution">
    <text evidence="2">The sequence shown here is derived from an EMBL/GenBank/DDBJ whole genome shotgun (WGS) entry which is preliminary data.</text>
</comment>
<reference evidence="2 3" key="1">
    <citation type="journal article" date="2024" name="IMA Fungus">
        <title>IMA Genome - F19 : A genome assembly and annotation guide to empower mycologists, including annotated draft genome sequences of Ceratocystis pirilliformis, Diaporthe australafricana, Fusarium ophioides, Paecilomyces lecythidis, and Sporothrix stenoceras.</title>
        <authorList>
            <person name="Aylward J."/>
            <person name="Wilson A.M."/>
            <person name="Visagie C.M."/>
            <person name="Spraker J."/>
            <person name="Barnes I."/>
            <person name="Buitendag C."/>
            <person name="Ceriani C."/>
            <person name="Del Mar Angel L."/>
            <person name="du Plessis D."/>
            <person name="Fuchs T."/>
            <person name="Gasser K."/>
            <person name="Kramer D."/>
            <person name="Li W."/>
            <person name="Munsamy K."/>
            <person name="Piso A."/>
            <person name="Price J.L."/>
            <person name="Sonnekus B."/>
            <person name="Thomas C."/>
            <person name="van der Nest A."/>
            <person name="van Dijk A."/>
            <person name="van Heerden A."/>
            <person name="van Vuuren N."/>
            <person name="Yilmaz N."/>
            <person name="Duong T.A."/>
            <person name="van der Merwe N.A."/>
            <person name="Wingfield M.J."/>
            <person name="Wingfield B.D."/>
        </authorList>
    </citation>
    <scope>NUCLEOTIDE SEQUENCE [LARGE SCALE GENOMIC DNA]</scope>
    <source>
        <strain evidence="2 3">CMW 5346</strain>
    </source>
</reference>
<evidence type="ECO:0000256" key="1">
    <source>
        <dbReference type="SAM" id="MobiDB-lite"/>
    </source>
</evidence>
<proteinExistence type="predicted"/>
<dbReference type="EMBL" id="JAWCUI010000001">
    <property type="protein sequence ID" value="KAL1903691.1"/>
    <property type="molecule type" value="Genomic_DNA"/>
</dbReference>
<feature type="region of interest" description="Disordered" evidence="1">
    <location>
        <begin position="122"/>
        <end position="142"/>
    </location>
</feature>
<feature type="compositionally biased region" description="Low complexity" evidence="1">
    <location>
        <begin position="122"/>
        <end position="135"/>
    </location>
</feature>
<accession>A0ABR3ZSN2</accession>
<dbReference type="Proteomes" id="UP001583186">
    <property type="component" value="Unassembled WGS sequence"/>
</dbReference>
<sequence>MRYAPLLSHYTRPAFFFTMNGDAGLVGCLVERLTTRLPHRTGTHGDSLFHDEIVAITRTTLVKVSASSIVIVLDTLLSLLEDLARPYNKIVASHPPHVLLSELYILALLADCCSSHWDASTSSTAPSTASATDTAAGGGVSAKRRRAKSAPLVVLEPALVRRIFEAIKVFMNPTPDGQLLSAKTILDDYTADNLSVPSSASGEAPKTPVSSRSEDVVGAPEMLDSRVSEIEGHVKVIVEYVTASTWKPSLDYLKGVIHKVRTVLSTQVPPPQSLANAEEERSSLVILRLVAYFWVDRQRLGQVLQEVCSSFLHFRKQFQNSIAISTPLLIIRWIERFPHEFVELHVMHLRVDGTPETLFDMAQTVGDNVRRKALLYPLQTTLLFLLPDLFEVASNMREAKGGGVAKKVAYLESLRKMLRNKNEQAAYCLVSLLRVARHFDAESDSALMSYAMDFQDEVREALFRRTPASSEAPLLDQDLLTAAFVSLTHLNFEVCVDSLAINCLVPSAPQSFKIAVIQACSHFARLDNSEQYEPLFNSVSAFVQFQMRVSPSCNPTPPSILTIFCELTGVADNVVPIDKHLRYRLGPTAQIRRLRCPHSDDMQYPRVSQRIANDIVPRRAQRPRRRGPLFSK</sequence>
<feature type="region of interest" description="Disordered" evidence="1">
    <location>
        <begin position="196"/>
        <end position="218"/>
    </location>
</feature>
<protein>
    <submittedName>
        <fullName evidence="2">Ras GTPase activating protein ira2</fullName>
    </submittedName>
</protein>
<keyword evidence="3" id="KW-1185">Reference proteome</keyword>
<evidence type="ECO:0000313" key="3">
    <source>
        <dbReference type="Proteomes" id="UP001583186"/>
    </source>
</evidence>
<organism evidence="2 3">
    <name type="scientific">Sporothrix stenoceras</name>
    <dbReference type="NCBI Taxonomy" id="5173"/>
    <lineage>
        <taxon>Eukaryota</taxon>
        <taxon>Fungi</taxon>
        <taxon>Dikarya</taxon>
        <taxon>Ascomycota</taxon>
        <taxon>Pezizomycotina</taxon>
        <taxon>Sordariomycetes</taxon>
        <taxon>Sordariomycetidae</taxon>
        <taxon>Ophiostomatales</taxon>
        <taxon>Ophiostomataceae</taxon>
        <taxon>Sporothrix</taxon>
    </lineage>
</organism>
<gene>
    <name evidence="2" type="primary">IRA2</name>
    <name evidence="2" type="ORF">Sste5346_000320</name>
</gene>
<evidence type="ECO:0000313" key="2">
    <source>
        <dbReference type="EMBL" id="KAL1903691.1"/>
    </source>
</evidence>
<name>A0ABR3ZSN2_9PEZI</name>